<evidence type="ECO:0000259" key="2">
    <source>
        <dbReference type="PROSITE" id="PS51208"/>
    </source>
</evidence>
<feature type="region of interest" description="Disordered" evidence="1">
    <location>
        <begin position="2175"/>
        <end position="2237"/>
    </location>
</feature>
<gene>
    <name evidence="3" type="ORF">GGR46_000421</name>
</gene>
<dbReference type="PROSITE" id="PS51208">
    <property type="entry name" value="AUTOTRANSPORTER"/>
    <property type="match status" value="1"/>
</dbReference>
<dbReference type="InterPro" id="IPR036709">
    <property type="entry name" value="Autotransporte_beta_dom_sf"/>
</dbReference>
<dbReference type="Gene3D" id="2.60.40.10">
    <property type="entry name" value="Immunoglobulins"/>
    <property type="match status" value="12"/>
</dbReference>
<evidence type="ECO:0000313" key="3">
    <source>
        <dbReference type="EMBL" id="MBB4096888.1"/>
    </source>
</evidence>
<accession>A0A7W6JNZ1</accession>
<dbReference type="RefSeq" id="WP_183994119.1">
    <property type="nucleotide sequence ID" value="NZ_JACIEH010000001.1"/>
</dbReference>
<feature type="domain" description="Autotransporter" evidence="2">
    <location>
        <begin position="2237"/>
        <end position="2515"/>
    </location>
</feature>
<dbReference type="Pfam" id="PF17963">
    <property type="entry name" value="Big_9"/>
    <property type="match status" value="3"/>
</dbReference>
<sequence length="2515" mass="247806">MTSIFGSPMRAASGSLVLLAKKLVRLGRSSVPDIRSSAPRRAVKFFGRVSIAASLFGIAATPAAWASTGCDALNAGAVTWSGAIDTSGNDVNVTPPASGSAAFTGNSSDELYMYTLSNLSFTAGDKIKVKVVLGTNMLGWALIKPSSSDPVLSVPTRAGQPNGEFNNVSKEEEYTILANTTTLEIRSKLSTNNYPGVGAGLSTITVTCTPGAGPASQLAFGTQPSNTVSNVAINPSPTVRILDASGVLTNSTAAVTIAIGTNPGSGALAGTATVNAVNGVATFNGISINKTGTNYTLSAISSGLTSATSGTFNITPGATTQFTVTAPSTATQGAAFNTLSVTAKDAAGNNTPGYSGTVHFTSTDGAAVLPANTTLASGTGTFSATLNTVGAQTITATDTVTGSINGTTGTITVVSPAPTASNASANAAYSTGSPAVPTSIDLTASIANASFVSPASNPAHGTLDVAVGANAAGKTLVYTPTAGYHGTDSFTYRAVASDGTTVSASPATVTVTVADPVLTASLTGSGAAAGAPLSGYSITTSGGLGTRTCAPGATAPPAWLTVNSDCTLTGTPPSGGTVNFSVNVTDQSNPAFTATNRPIGFSILSNNADLSNLVVNNGAAVVSLTPGFAAGTTSYTASVASGVTSVTVTPTVSQANATVTVNTTGVTSGSPSAPINLVVGTNTITTHVTAQDGVTVLDYVITLTRATPAPTISSLSRSGGPTAGGTSVTINGTNLTGATVTVDGTGVPSSNNVGTSLDFVTPAHVAGAVVVAVTTPGGTATTSFDYVAPVSFSPAAGALPGGTSGASYSQSFTAGGGTGPYSFNATGTLPPGLTFVGGVLSGTPTGVGSYSFDITVTDSTAAGSGGPLVRLQSYTLQIASPVIILAPATLATGTIAASYNDTINASGGIAPYDLQVTSGSLPPGLSMSSAGVITGTPTGAGIYNFTVTARDSSTGAAAPYSGSAAYQITIAAPTIVLNPANPANPTAGVAYTATLSASGGTAPYSFALANGTTLPAGLTLSSTGTISGTPSQGGSFSFDVTATDNSTGTGAPFTVTHTYSFTVGAATITVNPASLPNGRAGTAYSQTITASGGNGSYTFSTTGPLPAGWTLSPSGVLSGTATESNSFNFTITATDSSTGTGAPYSGARAYTGVDVLPPNFTLTPPTLAATVGQAYTGNFVAGGGTAPYTYSKTGTLPPGMTLATDGTLSGTPTATGTFNFTVIARDTTTGAGSPFAVGSNYNFTVSAATLVLSPASLPNGKAGVSYSETVNATGGTTPYSYTLDAGTTLPVGLTLNASTGAISGTPTAAGVFNFTIRATDSSTGAGAPFSTTQNYSVTIDQPTITITPATVPAGMPGSAYSQTLTASGGTSGYSFTLAAGSTLPVGVTLSTGGVLAGTPTSAGTFAFTVDATDSTTGTGAPFKGSQAYSLVIGTPTITVDTTTLPAATVAGAYSQTLAASGGTGPYHYSVTGTLPAGLTLSTAGVLSGTPTEGGSFTLTVTATDSSGGSGPFSGNRTLGLTVNPPAITLAPATLTNATVGAAYTKAITATGGTGTYSFTTTDTLPAGITLATNGTLSGTPTQSGSFTFTVKATDQSTGTGAPYSGTQSYTLIVGGPTLVLSPATLTNGAIGVAYTASVSASGGTAPYHFEVSAGALPAGITLNAATGAIAGTPTAGGPFNFTIKVTDSSTGTGAPYAVTQAYTLTIGAPTVAVTPTTLPNGQMGVAYSQALTASGGTAGYTFTSTGTLPAGVTLTAAGLLSGTPTVHGTFNFTVSAQDSSTGAGPYTGSVAYTLVIATPVVPVANAATANVAYGSSANVITPTLGGGTATSVAVVTAPTHGTVTVSGLTFSYTPATGYHGADSFTYTATNDGGTSAPATVSLTVVPPPPPNAAPGNSTVAGSTTTTGTSVQINLSALVTGVYDSIQIAGQPAHGTVTLSGGAGPSLNPVAAAPVSPYIATYTPTPNYAGADSFTYVAVGPGGSSAPGTVTVTVVGQVPVATPKTATAGDGQLVSVMLTDGAQRGPFTGATVVSMLPANAATTAVVAAGSGAYRLDVTPNNRFGGTIVVTYALSNTYGVSAPSTVTVTVQARPDPRNDPDVAAISDAQAETARRFARAQVSNFMRRTEQLHNGGGTTGLAMGVTLGSRDGMAVRERPDDRNWGLAITERMRVSGEDPALGQVVNDPRSPLSRADQLGYGRSVAATGGTGSVGARDRGNASAAAPGSGGSGSVDEDGNRRVGSLATWAGGAIDIGTQDKRTDRSKISATTAGLSAGADIKLAEGVLVGVGGGYGNDLSRIGTAAQVRGTSTLYAAYASLQPVGGTFIDGMLGRGQLDFTTRRIAAAVNATARGSRDGSYTVAAISLGVDRSSGPLQWSIYGRGEYLDADLDAYAESGAGRYNLRFDARQVRSVTGTVGGRFEYRQKTGFGSVTPRIRVEWNHEFADLDAQWLDYADIPGAAIYDLAGRNWKRDQLQLSIGTRFDILSSGWSFDFETGLRAGQGEKAGTLQIRLSKRF</sequence>
<dbReference type="InterPro" id="IPR013783">
    <property type="entry name" value="Ig-like_fold"/>
</dbReference>
<dbReference type="InterPro" id="IPR015919">
    <property type="entry name" value="Cadherin-like_sf"/>
</dbReference>
<dbReference type="EMBL" id="JACIEH010000001">
    <property type="protein sequence ID" value="MBB4096888.1"/>
    <property type="molecule type" value="Genomic_DNA"/>
</dbReference>
<dbReference type="Pfam" id="PF03797">
    <property type="entry name" value="Autotransporter"/>
    <property type="match status" value="1"/>
</dbReference>
<dbReference type="InterPro" id="IPR025883">
    <property type="entry name" value="Cadherin-like_domain"/>
</dbReference>
<organism evidence="3 4">
    <name type="scientific">Sphingomonas kyeonggiensis</name>
    <dbReference type="NCBI Taxonomy" id="1268553"/>
    <lineage>
        <taxon>Bacteria</taxon>
        <taxon>Pseudomonadati</taxon>
        <taxon>Pseudomonadota</taxon>
        <taxon>Alphaproteobacteria</taxon>
        <taxon>Sphingomonadales</taxon>
        <taxon>Sphingomonadaceae</taxon>
        <taxon>Sphingomonas</taxon>
    </lineage>
</organism>
<dbReference type="Gene3D" id="2.60.40.2810">
    <property type="match status" value="1"/>
</dbReference>
<dbReference type="SUPFAM" id="SSF49313">
    <property type="entry name" value="Cadherin-like"/>
    <property type="match status" value="11"/>
</dbReference>
<dbReference type="Gene3D" id="2.60.40.3440">
    <property type="match status" value="2"/>
</dbReference>
<dbReference type="PANTHER" id="PTHR37494:SF1">
    <property type="entry name" value="STAPHYLOCOCCUS AUREUS SURFACE PROTEIN A"/>
    <property type="match status" value="1"/>
</dbReference>
<dbReference type="Pfam" id="PF05345">
    <property type="entry name" value="He_PIG"/>
    <property type="match status" value="12"/>
</dbReference>
<dbReference type="GO" id="GO:0016020">
    <property type="term" value="C:membrane"/>
    <property type="evidence" value="ECO:0007669"/>
    <property type="project" value="InterPro"/>
</dbReference>
<dbReference type="InterPro" id="IPR014756">
    <property type="entry name" value="Ig_E-set"/>
</dbReference>
<comment type="caution">
    <text evidence="3">The sequence shown here is derived from an EMBL/GenBank/DDBJ whole genome shotgun (WGS) entry which is preliminary data.</text>
</comment>
<dbReference type="GO" id="GO:0005509">
    <property type="term" value="F:calcium ion binding"/>
    <property type="evidence" value="ECO:0007669"/>
    <property type="project" value="InterPro"/>
</dbReference>
<keyword evidence="4" id="KW-1185">Reference proteome</keyword>
<dbReference type="PANTHER" id="PTHR37494">
    <property type="entry name" value="HEMAGGLUTININ"/>
    <property type="match status" value="1"/>
</dbReference>
<protein>
    <submittedName>
        <fullName evidence="3">Uncharacterized protein YhjY with autotransporter beta-barrel domain</fullName>
    </submittedName>
</protein>
<evidence type="ECO:0000313" key="4">
    <source>
        <dbReference type="Proteomes" id="UP000557392"/>
    </source>
</evidence>
<proteinExistence type="predicted"/>
<dbReference type="Pfam" id="PF12733">
    <property type="entry name" value="Cadherin-like"/>
    <property type="match status" value="1"/>
</dbReference>
<dbReference type="SUPFAM" id="SSF103515">
    <property type="entry name" value="Autotransporter"/>
    <property type="match status" value="1"/>
</dbReference>
<dbReference type="Proteomes" id="UP000557392">
    <property type="component" value="Unassembled WGS sequence"/>
</dbReference>
<dbReference type="Gene3D" id="2.40.128.130">
    <property type="entry name" value="Autotransporter beta-domain"/>
    <property type="match status" value="1"/>
</dbReference>
<dbReference type="InterPro" id="IPR005546">
    <property type="entry name" value="Autotransporte_beta"/>
</dbReference>
<evidence type="ECO:0000256" key="1">
    <source>
        <dbReference type="SAM" id="MobiDB-lite"/>
    </source>
</evidence>
<name>A0A7W6JNZ1_9SPHN</name>
<dbReference type="SUPFAM" id="SSF81296">
    <property type="entry name" value="E set domains"/>
    <property type="match status" value="1"/>
</dbReference>
<dbReference type="SMART" id="SM00869">
    <property type="entry name" value="Autotransporter"/>
    <property type="match status" value="1"/>
</dbReference>
<reference evidence="3 4" key="1">
    <citation type="submission" date="2020-08" db="EMBL/GenBank/DDBJ databases">
        <title>Genomic Encyclopedia of Type Strains, Phase IV (KMG-IV): sequencing the most valuable type-strain genomes for metagenomic binning, comparative biology and taxonomic classification.</title>
        <authorList>
            <person name="Goeker M."/>
        </authorList>
    </citation>
    <scope>NUCLEOTIDE SEQUENCE [LARGE SCALE GENOMIC DNA]</scope>
    <source>
        <strain evidence="3 4">DSM 101806</strain>
    </source>
</reference>